<gene>
    <name evidence="3" type="ORF">ACFQ16_01825</name>
</gene>
<name>A0ABW3FLB5_9PSEU</name>
<evidence type="ECO:0000313" key="3">
    <source>
        <dbReference type="EMBL" id="MFD0918472.1"/>
    </source>
</evidence>
<feature type="transmembrane region" description="Helical" evidence="2">
    <location>
        <begin position="6"/>
        <end position="28"/>
    </location>
</feature>
<keyword evidence="4" id="KW-1185">Reference proteome</keyword>
<feature type="compositionally biased region" description="Basic and acidic residues" evidence="1">
    <location>
        <begin position="173"/>
        <end position="186"/>
    </location>
</feature>
<keyword evidence="2" id="KW-0472">Membrane</keyword>
<keyword evidence="2" id="KW-1133">Transmembrane helix</keyword>
<sequence>MVWLFTQVWLWSLAAFALGALITWLLFVRPLKRRLRELVDAAYAEDDYADPDTAVEQPLDLLVPEEPPVEDWDPAPRPYVEHAARAEAGDDPAESDGGNTWFRKAEGTLLAERPEEAETTEVLPRIADDDLPRRTPGAGPHPGREEPAADDPAVAEPEPERAAEEPEPEPEPAAEKPEPEPERAAEEPAAEAPRGPVIKGHSASRQYHTPESPSYDQIVADVWFRTPSDAEIAGFAPWNGKRARD</sequence>
<dbReference type="EMBL" id="JBHTIW010000001">
    <property type="protein sequence ID" value="MFD0918472.1"/>
    <property type="molecule type" value="Genomic_DNA"/>
</dbReference>
<accession>A0ABW3FLB5</accession>
<feature type="compositionally biased region" description="Polar residues" evidence="1">
    <location>
        <begin position="203"/>
        <end position="215"/>
    </location>
</feature>
<reference evidence="4" key="1">
    <citation type="journal article" date="2019" name="Int. J. Syst. Evol. Microbiol.">
        <title>The Global Catalogue of Microorganisms (GCM) 10K type strain sequencing project: providing services to taxonomists for standard genome sequencing and annotation.</title>
        <authorList>
            <consortium name="The Broad Institute Genomics Platform"/>
            <consortium name="The Broad Institute Genome Sequencing Center for Infectious Disease"/>
            <person name="Wu L."/>
            <person name="Ma J."/>
        </authorList>
    </citation>
    <scope>NUCLEOTIDE SEQUENCE [LARGE SCALE GENOMIC DNA]</scope>
    <source>
        <strain evidence="4">CCUG 56401</strain>
    </source>
</reference>
<organism evidence="3 4">
    <name type="scientific">Saccharopolyspora rosea</name>
    <dbReference type="NCBI Taxonomy" id="524884"/>
    <lineage>
        <taxon>Bacteria</taxon>
        <taxon>Bacillati</taxon>
        <taxon>Actinomycetota</taxon>
        <taxon>Actinomycetes</taxon>
        <taxon>Pseudonocardiales</taxon>
        <taxon>Pseudonocardiaceae</taxon>
        <taxon>Saccharopolyspora</taxon>
    </lineage>
</organism>
<proteinExistence type="predicted"/>
<evidence type="ECO:0000313" key="4">
    <source>
        <dbReference type="Proteomes" id="UP001597018"/>
    </source>
</evidence>
<dbReference type="RefSeq" id="WP_263249912.1">
    <property type="nucleotide sequence ID" value="NZ_BAABLT010000022.1"/>
</dbReference>
<evidence type="ECO:0000256" key="2">
    <source>
        <dbReference type="SAM" id="Phobius"/>
    </source>
</evidence>
<dbReference type="Proteomes" id="UP001597018">
    <property type="component" value="Unassembled WGS sequence"/>
</dbReference>
<evidence type="ECO:0000256" key="1">
    <source>
        <dbReference type="SAM" id="MobiDB-lite"/>
    </source>
</evidence>
<feature type="region of interest" description="Disordered" evidence="1">
    <location>
        <begin position="109"/>
        <end position="215"/>
    </location>
</feature>
<comment type="caution">
    <text evidence="3">The sequence shown here is derived from an EMBL/GenBank/DDBJ whole genome shotgun (WGS) entry which is preliminary data.</text>
</comment>
<protein>
    <submittedName>
        <fullName evidence="3">Uncharacterized protein</fullName>
    </submittedName>
</protein>
<keyword evidence="2" id="KW-0812">Transmembrane</keyword>